<accession>A0ABN7WPK0</accession>
<feature type="compositionally biased region" description="Polar residues" evidence="1">
    <location>
        <begin position="9"/>
        <end position="27"/>
    </location>
</feature>
<feature type="region of interest" description="Disordered" evidence="1">
    <location>
        <begin position="1"/>
        <end position="71"/>
    </location>
</feature>
<evidence type="ECO:0000313" key="2">
    <source>
        <dbReference type="EMBL" id="CAG8837096.1"/>
    </source>
</evidence>
<dbReference type="Proteomes" id="UP000789901">
    <property type="component" value="Unassembled WGS sequence"/>
</dbReference>
<dbReference type="EMBL" id="CAJVQB010055077">
    <property type="protein sequence ID" value="CAG8837096.1"/>
    <property type="molecule type" value="Genomic_DNA"/>
</dbReference>
<evidence type="ECO:0000313" key="3">
    <source>
        <dbReference type="Proteomes" id="UP000789901"/>
    </source>
</evidence>
<name>A0ABN7WPK0_GIGMA</name>
<comment type="caution">
    <text evidence="2">The sequence shown here is derived from an EMBL/GenBank/DDBJ whole genome shotgun (WGS) entry which is preliminary data.</text>
</comment>
<proteinExistence type="predicted"/>
<reference evidence="2 3" key="1">
    <citation type="submission" date="2021-06" db="EMBL/GenBank/DDBJ databases">
        <authorList>
            <person name="Kallberg Y."/>
            <person name="Tangrot J."/>
            <person name="Rosling A."/>
        </authorList>
    </citation>
    <scope>NUCLEOTIDE SEQUENCE [LARGE SCALE GENOMIC DNA]</scope>
    <source>
        <strain evidence="2 3">120-4 pot B 10/14</strain>
    </source>
</reference>
<feature type="non-terminal residue" evidence="2">
    <location>
        <position position="71"/>
    </location>
</feature>
<organism evidence="2 3">
    <name type="scientific">Gigaspora margarita</name>
    <dbReference type="NCBI Taxonomy" id="4874"/>
    <lineage>
        <taxon>Eukaryota</taxon>
        <taxon>Fungi</taxon>
        <taxon>Fungi incertae sedis</taxon>
        <taxon>Mucoromycota</taxon>
        <taxon>Glomeromycotina</taxon>
        <taxon>Glomeromycetes</taxon>
        <taxon>Diversisporales</taxon>
        <taxon>Gigasporaceae</taxon>
        <taxon>Gigaspora</taxon>
    </lineage>
</organism>
<feature type="compositionally biased region" description="Polar residues" evidence="1">
    <location>
        <begin position="43"/>
        <end position="71"/>
    </location>
</feature>
<evidence type="ECO:0000256" key="1">
    <source>
        <dbReference type="SAM" id="MobiDB-lite"/>
    </source>
</evidence>
<sequence length="71" mass="8081">MSKNHYEQSKITSFISTTQNSKQSKLSHNNDDSFGESFDFDNFENSTTTSEDSNNEQDLSNNAELKTSKYS</sequence>
<protein>
    <submittedName>
        <fullName evidence="2">12875_t:CDS:1</fullName>
    </submittedName>
</protein>
<keyword evidence="3" id="KW-1185">Reference proteome</keyword>
<gene>
    <name evidence="2" type="ORF">GMARGA_LOCUS33346</name>
</gene>